<dbReference type="Proteomes" id="UP000517916">
    <property type="component" value="Unassembled WGS sequence"/>
</dbReference>
<organism evidence="1 2">
    <name type="scientific">Kutzneria viridogrisea</name>
    <dbReference type="NCBI Taxonomy" id="47990"/>
    <lineage>
        <taxon>Bacteria</taxon>
        <taxon>Bacillati</taxon>
        <taxon>Actinomycetota</taxon>
        <taxon>Actinomycetes</taxon>
        <taxon>Pseudonocardiales</taxon>
        <taxon>Pseudonocardiaceae</taxon>
        <taxon>Kutzneria</taxon>
    </lineage>
</organism>
<proteinExistence type="predicted"/>
<comment type="caution">
    <text evidence="1">The sequence shown here is derived from an EMBL/GenBank/DDBJ whole genome shotgun (WGS) entry which is preliminary data.</text>
</comment>
<reference evidence="1 2" key="1">
    <citation type="submission" date="2020-08" db="EMBL/GenBank/DDBJ databases">
        <title>Genomic Encyclopedia of Archaeal and Bacterial Type Strains, Phase II (KMG-II): from individual species to whole genera.</title>
        <authorList>
            <person name="Goeker M."/>
        </authorList>
    </citation>
    <scope>NUCLEOTIDE SEQUENCE [LARGE SCALE GENOMIC DNA]</scope>
    <source>
        <strain evidence="1 2">DSM 43850</strain>
    </source>
</reference>
<evidence type="ECO:0000313" key="1">
    <source>
        <dbReference type="EMBL" id="MBA8927702.1"/>
    </source>
</evidence>
<gene>
    <name evidence="1" type="ORF">BC739_004908</name>
</gene>
<keyword evidence="2" id="KW-1185">Reference proteome</keyword>
<sequence length="130" mass="14036">MARRADPSQLDLFGDTNITVTPVVVASTSVQPSGLGGSVDLVAQVLVEVHDGRYGLLDSSGRAVEVDGDQHCRYTDADGLLDSLRVQGYLRESDTVSCRHGVIAKPVTLLKLTGAGEKLRRRWSHLRPVL</sequence>
<evidence type="ECO:0000313" key="2">
    <source>
        <dbReference type="Proteomes" id="UP000517916"/>
    </source>
</evidence>
<accession>A0ABR6BLB5</accession>
<protein>
    <submittedName>
        <fullName evidence="1">Uncharacterized protein</fullName>
    </submittedName>
</protein>
<dbReference type="EMBL" id="JACJID010000003">
    <property type="protein sequence ID" value="MBA8927702.1"/>
    <property type="molecule type" value="Genomic_DNA"/>
</dbReference>
<dbReference type="RefSeq" id="WP_182838446.1">
    <property type="nucleotide sequence ID" value="NZ_BAAABQ010000025.1"/>
</dbReference>
<name>A0ABR6BLB5_9PSEU</name>